<dbReference type="Proteomes" id="UP000193498">
    <property type="component" value="Unassembled WGS sequence"/>
</dbReference>
<dbReference type="PANTHER" id="PTHR24291:SF50">
    <property type="entry name" value="BIFUNCTIONAL ALBAFLAVENONE MONOOXYGENASE_TERPENE SYNTHASE"/>
    <property type="match status" value="1"/>
</dbReference>
<dbReference type="InterPro" id="IPR001128">
    <property type="entry name" value="Cyt_P450"/>
</dbReference>
<protein>
    <submittedName>
        <fullName evidence="8">Cytochrome P450</fullName>
    </submittedName>
</protein>
<evidence type="ECO:0000313" key="8">
    <source>
        <dbReference type="EMBL" id="ORX75916.1"/>
    </source>
</evidence>
<accession>A0A1Y1WRM6</accession>
<comment type="similarity">
    <text evidence="1">Belongs to the cytochrome P450 family.</text>
</comment>
<dbReference type="InParanoid" id="A0A1Y1WRM6"/>
<dbReference type="Pfam" id="PF00067">
    <property type="entry name" value="p450"/>
    <property type="match status" value="1"/>
</dbReference>
<evidence type="ECO:0000256" key="4">
    <source>
        <dbReference type="ARBA" id="ARBA00023002"/>
    </source>
</evidence>
<dbReference type="AlphaFoldDB" id="A0A1Y1WRM6"/>
<evidence type="ECO:0000256" key="3">
    <source>
        <dbReference type="ARBA" id="ARBA00022723"/>
    </source>
</evidence>
<evidence type="ECO:0000313" key="9">
    <source>
        <dbReference type="Proteomes" id="UP000193498"/>
    </source>
</evidence>
<keyword evidence="4" id="KW-0560">Oxidoreductase</keyword>
<comment type="caution">
    <text evidence="8">The sequence shown here is derived from an EMBL/GenBank/DDBJ whole genome shotgun (WGS) entry which is preliminary data.</text>
</comment>
<organism evidence="8 9">
    <name type="scientific">Basidiobolus meristosporus CBS 931.73</name>
    <dbReference type="NCBI Taxonomy" id="1314790"/>
    <lineage>
        <taxon>Eukaryota</taxon>
        <taxon>Fungi</taxon>
        <taxon>Fungi incertae sedis</taxon>
        <taxon>Zoopagomycota</taxon>
        <taxon>Entomophthoromycotina</taxon>
        <taxon>Basidiobolomycetes</taxon>
        <taxon>Basidiobolales</taxon>
        <taxon>Basidiobolaceae</taxon>
        <taxon>Basidiobolus</taxon>
    </lineage>
</organism>
<keyword evidence="9" id="KW-1185">Reference proteome</keyword>
<sequence>MLGGMEMADIIEKYFIPKLREHGIARTYIKGVSGVMVSKLEYFKQIYRDTATFPKVPLTSVKYSLNYKFVGANIIFTHEPGNHRFNDLLSVLVKAWSEKQLSFDEMLNEAVVLSIAGHDTTASSLSSVIYVLAKYPAIQEKVREEVNRVLKSHASTEDIPSTAEIKMLHYLEATIKESMRLYPPAPILPTRMAACDTMLGQIPIPKGSLITLNIYALQRDEQYWENPTMVDPERWLNSGGQVQDLPAWCPFTNGSRLCIGKSFAMNEMKIVLSMLGKCSSLKA</sequence>
<dbReference type="EMBL" id="MCFE01000979">
    <property type="protein sequence ID" value="ORX75916.1"/>
    <property type="molecule type" value="Genomic_DNA"/>
</dbReference>
<keyword evidence="5 7" id="KW-0408">Iron</keyword>
<name>A0A1Y1WRM6_9FUNG</name>
<dbReference type="PRINTS" id="PR00463">
    <property type="entry name" value="EP450I"/>
</dbReference>
<dbReference type="InterPro" id="IPR002401">
    <property type="entry name" value="Cyt_P450_E_grp-I"/>
</dbReference>
<dbReference type="InterPro" id="IPR050196">
    <property type="entry name" value="Cytochrome_P450_Monoox"/>
</dbReference>
<proteinExistence type="inferred from homology"/>
<reference evidence="8 9" key="1">
    <citation type="submission" date="2016-07" db="EMBL/GenBank/DDBJ databases">
        <title>Pervasive Adenine N6-methylation of Active Genes in Fungi.</title>
        <authorList>
            <consortium name="DOE Joint Genome Institute"/>
            <person name="Mondo S.J."/>
            <person name="Dannebaum R.O."/>
            <person name="Kuo R.C."/>
            <person name="Labutti K."/>
            <person name="Haridas S."/>
            <person name="Kuo A."/>
            <person name="Salamov A."/>
            <person name="Ahrendt S.R."/>
            <person name="Lipzen A."/>
            <person name="Sullivan W."/>
            <person name="Andreopoulos W.B."/>
            <person name="Clum A."/>
            <person name="Lindquist E."/>
            <person name="Daum C."/>
            <person name="Ramamoorthy G.K."/>
            <person name="Gryganskyi A."/>
            <person name="Culley D."/>
            <person name="Magnuson J.K."/>
            <person name="James T.Y."/>
            <person name="O'Malley M.A."/>
            <person name="Stajich J.E."/>
            <person name="Spatafora J.W."/>
            <person name="Visel A."/>
            <person name="Grigoriev I.V."/>
        </authorList>
    </citation>
    <scope>NUCLEOTIDE SEQUENCE [LARGE SCALE GENOMIC DNA]</scope>
    <source>
        <strain evidence="8 9">CBS 931.73</strain>
    </source>
</reference>
<feature type="binding site" description="axial binding residue" evidence="7">
    <location>
        <position position="258"/>
    </location>
    <ligand>
        <name>heme</name>
        <dbReference type="ChEBI" id="CHEBI:30413"/>
    </ligand>
    <ligandPart>
        <name>Fe</name>
        <dbReference type="ChEBI" id="CHEBI:18248"/>
    </ligandPart>
</feature>
<keyword evidence="2 7" id="KW-0349">Heme</keyword>
<dbReference type="OrthoDB" id="1470350at2759"/>
<dbReference type="PANTHER" id="PTHR24291">
    <property type="entry name" value="CYTOCHROME P450 FAMILY 4"/>
    <property type="match status" value="1"/>
</dbReference>
<evidence type="ECO:0000256" key="6">
    <source>
        <dbReference type="ARBA" id="ARBA00023033"/>
    </source>
</evidence>
<dbReference type="InterPro" id="IPR036396">
    <property type="entry name" value="Cyt_P450_sf"/>
</dbReference>
<evidence type="ECO:0000256" key="5">
    <source>
        <dbReference type="ARBA" id="ARBA00023004"/>
    </source>
</evidence>
<dbReference type="SUPFAM" id="SSF48264">
    <property type="entry name" value="Cytochrome P450"/>
    <property type="match status" value="1"/>
</dbReference>
<keyword evidence="3 7" id="KW-0479">Metal-binding</keyword>
<dbReference type="GO" id="GO:0020037">
    <property type="term" value="F:heme binding"/>
    <property type="evidence" value="ECO:0007669"/>
    <property type="project" value="InterPro"/>
</dbReference>
<dbReference type="PRINTS" id="PR00385">
    <property type="entry name" value="P450"/>
</dbReference>
<evidence type="ECO:0000256" key="7">
    <source>
        <dbReference type="PIRSR" id="PIRSR602401-1"/>
    </source>
</evidence>
<keyword evidence="6" id="KW-0503">Monooxygenase</keyword>
<dbReference type="STRING" id="1314790.A0A1Y1WRM6"/>
<dbReference type="GO" id="GO:0004497">
    <property type="term" value="F:monooxygenase activity"/>
    <property type="evidence" value="ECO:0007669"/>
    <property type="project" value="UniProtKB-KW"/>
</dbReference>
<dbReference type="Gene3D" id="1.10.630.10">
    <property type="entry name" value="Cytochrome P450"/>
    <property type="match status" value="1"/>
</dbReference>
<evidence type="ECO:0000256" key="2">
    <source>
        <dbReference type="ARBA" id="ARBA00022617"/>
    </source>
</evidence>
<evidence type="ECO:0000256" key="1">
    <source>
        <dbReference type="ARBA" id="ARBA00010617"/>
    </source>
</evidence>
<dbReference type="GO" id="GO:0005506">
    <property type="term" value="F:iron ion binding"/>
    <property type="evidence" value="ECO:0007669"/>
    <property type="project" value="InterPro"/>
</dbReference>
<comment type="cofactor">
    <cofactor evidence="7">
        <name>heme</name>
        <dbReference type="ChEBI" id="CHEBI:30413"/>
    </cofactor>
</comment>
<gene>
    <name evidence="8" type="ORF">K493DRAFT_363931</name>
</gene>
<dbReference type="GO" id="GO:0016705">
    <property type="term" value="F:oxidoreductase activity, acting on paired donors, with incorporation or reduction of molecular oxygen"/>
    <property type="evidence" value="ECO:0007669"/>
    <property type="project" value="InterPro"/>
</dbReference>